<accession>A0A1A9ZJY3</accession>
<evidence type="ECO:0000313" key="2">
    <source>
        <dbReference type="Proteomes" id="UP000092445"/>
    </source>
</evidence>
<dbReference type="STRING" id="7398.A0A1A9ZJY3"/>
<organism evidence="1 2">
    <name type="scientific">Glossina pallidipes</name>
    <name type="common">Tsetse fly</name>
    <dbReference type="NCBI Taxonomy" id="7398"/>
    <lineage>
        <taxon>Eukaryota</taxon>
        <taxon>Metazoa</taxon>
        <taxon>Ecdysozoa</taxon>
        <taxon>Arthropoda</taxon>
        <taxon>Hexapoda</taxon>
        <taxon>Insecta</taxon>
        <taxon>Pterygota</taxon>
        <taxon>Neoptera</taxon>
        <taxon>Endopterygota</taxon>
        <taxon>Diptera</taxon>
        <taxon>Brachycera</taxon>
        <taxon>Muscomorpha</taxon>
        <taxon>Hippoboscoidea</taxon>
        <taxon>Glossinidae</taxon>
        <taxon>Glossina</taxon>
    </lineage>
</organism>
<sequence>MKEIIRSNFWLLQPTNQLFNKLIFNIYGVTEVHYWSNLYEINFQNPSSTECCIPLSGVLDNETVLRIVDQVGKVLSNHSAVAELHICSATQRSYIPQVRQPPSRRKYSIKFRNTANLEKRAGTRRLLEASLLGKLYLTNNQLKANGVIEDT</sequence>
<dbReference type="VEuPathDB" id="VectorBase:GPAI017199"/>
<name>A0A1A9ZJY3_GLOPL</name>
<reference evidence="2" key="1">
    <citation type="submission" date="2014-03" db="EMBL/GenBank/DDBJ databases">
        <authorList>
            <person name="Aksoy S."/>
            <person name="Warren W."/>
            <person name="Wilson R.K."/>
        </authorList>
    </citation>
    <scope>NUCLEOTIDE SEQUENCE [LARGE SCALE GENOMIC DNA]</scope>
    <source>
        <strain evidence="2">IAEA</strain>
    </source>
</reference>
<keyword evidence="2" id="KW-1185">Reference proteome</keyword>
<protein>
    <submittedName>
        <fullName evidence="1">Uncharacterized protein</fullName>
    </submittedName>
</protein>
<dbReference type="EnsemblMetazoa" id="GPAI017199-RA">
    <property type="protein sequence ID" value="GPAI017199-PA"/>
    <property type="gene ID" value="GPAI017199"/>
</dbReference>
<proteinExistence type="predicted"/>
<dbReference type="AlphaFoldDB" id="A0A1A9ZJY3"/>
<dbReference type="Proteomes" id="UP000092445">
    <property type="component" value="Unassembled WGS sequence"/>
</dbReference>
<reference evidence="1" key="2">
    <citation type="submission" date="2020-05" db="UniProtKB">
        <authorList>
            <consortium name="EnsemblMetazoa"/>
        </authorList>
    </citation>
    <scope>IDENTIFICATION</scope>
    <source>
        <strain evidence="1">IAEA</strain>
    </source>
</reference>
<evidence type="ECO:0000313" key="1">
    <source>
        <dbReference type="EnsemblMetazoa" id="GPAI017199-PA"/>
    </source>
</evidence>